<dbReference type="EMBL" id="JADAQX010000027">
    <property type="protein sequence ID" value="KAF8822751.1"/>
    <property type="molecule type" value="Genomic_DNA"/>
</dbReference>
<feature type="region of interest" description="Disordered" evidence="5">
    <location>
        <begin position="61"/>
        <end position="119"/>
    </location>
</feature>
<proteinExistence type="predicted"/>
<dbReference type="Gene3D" id="2.30.30.380">
    <property type="entry name" value="Zn-finger domain of Sec23/24"/>
    <property type="match status" value="1"/>
</dbReference>
<reference evidence="8 9" key="1">
    <citation type="journal article" date="2020" name="bioRxiv">
        <title>Metabolic contributions of an alphaproteobacterial endosymbiont in the apicomplexan Cardiosporidium cionae.</title>
        <authorList>
            <person name="Hunter E.S."/>
            <person name="Paight C.J."/>
            <person name="Lane C.E."/>
        </authorList>
    </citation>
    <scope>NUCLEOTIDE SEQUENCE [LARGE SCALE GENOMIC DNA]</scope>
    <source>
        <strain evidence="8">ESH_2018</strain>
    </source>
</reference>
<evidence type="ECO:0000259" key="7">
    <source>
        <dbReference type="PROSITE" id="PS50199"/>
    </source>
</evidence>
<evidence type="ECO:0000313" key="9">
    <source>
        <dbReference type="Proteomes" id="UP000823046"/>
    </source>
</evidence>
<feature type="region of interest" description="Disordered" evidence="5">
    <location>
        <begin position="1"/>
        <end position="29"/>
    </location>
</feature>
<keyword evidence="1" id="KW-0479">Metal-binding</keyword>
<dbReference type="InterPro" id="IPR001876">
    <property type="entry name" value="Znf_RanBP2"/>
</dbReference>
<feature type="compositionally biased region" description="Polar residues" evidence="5">
    <location>
        <begin position="61"/>
        <end position="71"/>
    </location>
</feature>
<name>A0ABQ7JFE3_9APIC</name>
<dbReference type="InterPro" id="IPR036443">
    <property type="entry name" value="Znf_RanBP2_sf"/>
</dbReference>
<evidence type="ECO:0000259" key="6">
    <source>
        <dbReference type="PROSITE" id="PS50127"/>
    </source>
</evidence>
<dbReference type="InterPro" id="IPR016135">
    <property type="entry name" value="UBQ-conjugating_enzyme/RWD"/>
</dbReference>
<dbReference type="Gene3D" id="3.10.110.10">
    <property type="entry name" value="Ubiquitin Conjugating Enzyme"/>
    <property type="match status" value="1"/>
</dbReference>
<keyword evidence="2 4" id="KW-0863">Zinc-finger</keyword>
<dbReference type="SUPFAM" id="SSF54495">
    <property type="entry name" value="UBC-like"/>
    <property type="match status" value="1"/>
</dbReference>
<gene>
    <name evidence="8" type="ORF">IE077_002797</name>
</gene>
<feature type="domain" description="UBC core" evidence="6">
    <location>
        <begin position="125"/>
        <end position="270"/>
    </location>
</feature>
<feature type="domain" description="RanBP2-type" evidence="7">
    <location>
        <begin position="32"/>
        <end position="61"/>
    </location>
</feature>
<organism evidence="8 9">
    <name type="scientific">Cardiosporidium cionae</name>
    <dbReference type="NCBI Taxonomy" id="476202"/>
    <lineage>
        <taxon>Eukaryota</taxon>
        <taxon>Sar</taxon>
        <taxon>Alveolata</taxon>
        <taxon>Apicomplexa</taxon>
        <taxon>Aconoidasida</taxon>
        <taxon>Nephromycida</taxon>
        <taxon>Cardiosporidium</taxon>
    </lineage>
</organism>
<dbReference type="SMART" id="SM00547">
    <property type="entry name" value="ZnF_RBZ"/>
    <property type="match status" value="1"/>
</dbReference>
<evidence type="ECO:0000313" key="8">
    <source>
        <dbReference type="EMBL" id="KAF8822751.1"/>
    </source>
</evidence>
<dbReference type="CDD" id="cd23808">
    <property type="entry name" value="UBCc_UBE2W"/>
    <property type="match status" value="1"/>
</dbReference>
<sequence>MEAGWSKVLGKSHTNTEQNSMYATENNSTVTSEDSWSCRVCTLINNKDVFECEVCGASKQGYSSTTQPESSHPSKDIPPQNVVQAPKMQAPTISKASPQARKPLSEPFSSPSPVKSYDTKGLSAAGLRRLDKERRDLQNKKIEGVRLLKDLGQSWLVEIDGAKNTLYENETFQINFAFNCRYPFDAPEVIFTRIPPIHPHVYSNGHICLSILYDEWTPVLGVAAVCLSLISMLSSCNKKEKPIDDTVYCHRIDSAHSPKSTNWFFHDDKV</sequence>
<evidence type="ECO:0000256" key="4">
    <source>
        <dbReference type="PROSITE-ProRule" id="PRU00322"/>
    </source>
</evidence>
<dbReference type="SMART" id="SM00212">
    <property type="entry name" value="UBCc"/>
    <property type="match status" value="1"/>
</dbReference>
<evidence type="ECO:0000256" key="5">
    <source>
        <dbReference type="SAM" id="MobiDB-lite"/>
    </source>
</evidence>
<keyword evidence="9" id="KW-1185">Reference proteome</keyword>
<accession>A0ABQ7JFE3</accession>
<dbReference type="PROSITE" id="PS50199">
    <property type="entry name" value="ZF_RANBP2_2"/>
    <property type="match status" value="1"/>
</dbReference>
<dbReference type="Pfam" id="PF00179">
    <property type="entry name" value="UQ_con"/>
    <property type="match status" value="1"/>
</dbReference>
<dbReference type="SUPFAM" id="SSF90209">
    <property type="entry name" value="Ran binding protein zinc finger-like"/>
    <property type="match status" value="1"/>
</dbReference>
<dbReference type="PROSITE" id="PS50127">
    <property type="entry name" value="UBC_2"/>
    <property type="match status" value="1"/>
</dbReference>
<dbReference type="PANTHER" id="PTHR24067">
    <property type="entry name" value="UBIQUITIN-CONJUGATING ENZYME E2"/>
    <property type="match status" value="1"/>
</dbReference>
<dbReference type="PROSITE" id="PS01358">
    <property type="entry name" value="ZF_RANBP2_1"/>
    <property type="match status" value="1"/>
</dbReference>
<evidence type="ECO:0000256" key="3">
    <source>
        <dbReference type="ARBA" id="ARBA00022833"/>
    </source>
</evidence>
<comment type="caution">
    <text evidence="8">The sequence shown here is derived from an EMBL/GenBank/DDBJ whole genome shotgun (WGS) entry which is preliminary data.</text>
</comment>
<evidence type="ECO:0000256" key="1">
    <source>
        <dbReference type="ARBA" id="ARBA00022723"/>
    </source>
</evidence>
<protein>
    <submittedName>
        <fullName evidence="8">Ubiquitin-conjugating enzyme subfamily protein</fullName>
    </submittedName>
</protein>
<evidence type="ECO:0000256" key="2">
    <source>
        <dbReference type="ARBA" id="ARBA00022771"/>
    </source>
</evidence>
<dbReference type="InterPro" id="IPR050113">
    <property type="entry name" value="Ub_conjugating_enzyme"/>
</dbReference>
<keyword evidence="3" id="KW-0862">Zinc</keyword>
<dbReference type="InterPro" id="IPR000608">
    <property type="entry name" value="UBC"/>
</dbReference>
<dbReference type="Proteomes" id="UP000823046">
    <property type="component" value="Unassembled WGS sequence"/>
</dbReference>
<feature type="compositionally biased region" description="Polar residues" evidence="5">
    <location>
        <begin position="12"/>
        <end position="29"/>
    </location>
</feature>